<feature type="signal peptide" evidence="1">
    <location>
        <begin position="1"/>
        <end position="23"/>
    </location>
</feature>
<feature type="chain" id="PRO_5047266541" description="Lipocalin-like domain-containing protein" evidence="1">
    <location>
        <begin position="24"/>
        <end position="132"/>
    </location>
</feature>
<protein>
    <recommendedName>
        <fullName evidence="4">Lipocalin-like domain-containing protein</fullName>
    </recommendedName>
</protein>
<organism evidence="2 3">
    <name type="scientific">Pontibacter locisalis</name>
    <dbReference type="NCBI Taxonomy" id="1719035"/>
    <lineage>
        <taxon>Bacteria</taxon>
        <taxon>Pseudomonadati</taxon>
        <taxon>Bacteroidota</taxon>
        <taxon>Cytophagia</taxon>
        <taxon>Cytophagales</taxon>
        <taxon>Hymenobacteraceae</taxon>
        <taxon>Pontibacter</taxon>
    </lineage>
</organism>
<sequence>MKAFLLLFGLLALLIFNSCTSPAQQSTYSIVGSWKLIDMQFDGKGEKKNVNTTLGQSETRFVYEESGQFKMVLSSDGRGLQGGYFYDPETSILSIMYGAHTDTALVSWININKMIHTTKDGKTKTTLERVKK</sequence>
<dbReference type="EMBL" id="JBHULU010000015">
    <property type="protein sequence ID" value="MFD2514648.1"/>
    <property type="molecule type" value="Genomic_DNA"/>
</dbReference>
<proteinExistence type="predicted"/>
<dbReference type="RefSeq" id="WP_377507681.1">
    <property type="nucleotide sequence ID" value="NZ_JBHULU010000015.1"/>
</dbReference>
<reference evidence="3" key="1">
    <citation type="journal article" date="2019" name="Int. J. Syst. Evol. Microbiol.">
        <title>The Global Catalogue of Microorganisms (GCM) 10K type strain sequencing project: providing services to taxonomists for standard genome sequencing and annotation.</title>
        <authorList>
            <consortium name="The Broad Institute Genomics Platform"/>
            <consortium name="The Broad Institute Genome Sequencing Center for Infectious Disease"/>
            <person name="Wu L."/>
            <person name="Ma J."/>
        </authorList>
    </citation>
    <scope>NUCLEOTIDE SEQUENCE [LARGE SCALE GENOMIC DNA]</scope>
    <source>
        <strain evidence="3">KCTC 42498</strain>
    </source>
</reference>
<accession>A0ABW5IMH9</accession>
<gene>
    <name evidence="2" type="ORF">ACFSRY_12300</name>
</gene>
<evidence type="ECO:0008006" key="4">
    <source>
        <dbReference type="Google" id="ProtNLM"/>
    </source>
</evidence>
<evidence type="ECO:0000313" key="3">
    <source>
        <dbReference type="Proteomes" id="UP001597544"/>
    </source>
</evidence>
<name>A0ABW5IMH9_9BACT</name>
<evidence type="ECO:0000313" key="2">
    <source>
        <dbReference type="EMBL" id="MFD2514648.1"/>
    </source>
</evidence>
<keyword evidence="3" id="KW-1185">Reference proteome</keyword>
<keyword evidence="1" id="KW-0732">Signal</keyword>
<comment type="caution">
    <text evidence="2">The sequence shown here is derived from an EMBL/GenBank/DDBJ whole genome shotgun (WGS) entry which is preliminary data.</text>
</comment>
<evidence type="ECO:0000256" key="1">
    <source>
        <dbReference type="SAM" id="SignalP"/>
    </source>
</evidence>
<dbReference type="Proteomes" id="UP001597544">
    <property type="component" value="Unassembled WGS sequence"/>
</dbReference>